<reference evidence="3 4" key="1">
    <citation type="submission" date="2017-09" db="EMBL/GenBank/DDBJ databases">
        <title>Depth-based differentiation of microbial function through sediment-hosted aquifers and enrichment of novel symbionts in the deep terrestrial subsurface.</title>
        <authorList>
            <person name="Probst A.J."/>
            <person name="Ladd B."/>
            <person name="Jarett J.K."/>
            <person name="Geller-Mcgrath D.E."/>
            <person name="Sieber C.M."/>
            <person name="Emerson J.B."/>
            <person name="Anantharaman K."/>
            <person name="Thomas B.C."/>
            <person name="Malmstrom R."/>
            <person name="Stieglmeier M."/>
            <person name="Klingl A."/>
            <person name="Woyke T."/>
            <person name="Ryan C.M."/>
            <person name="Banfield J.F."/>
        </authorList>
    </citation>
    <scope>NUCLEOTIDE SEQUENCE [LARGE SCALE GENOMIC DNA]</scope>
    <source>
        <strain evidence="3">CG12_big_fil_rev_8_21_14_0_65_43_15</strain>
    </source>
</reference>
<name>A0A2J0LE04_9BACT</name>
<dbReference type="PANTHER" id="PTHR12411">
    <property type="entry name" value="CYSTEINE PROTEASE FAMILY C1-RELATED"/>
    <property type="match status" value="1"/>
</dbReference>
<evidence type="ECO:0000256" key="1">
    <source>
        <dbReference type="ARBA" id="ARBA00008455"/>
    </source>
</evidence>
<accession>A0A2J0LE04</accession>
<dbReference type="SMART" id="SM00645">
    <property type="entry name" value="Pept_C1"/>
    <property type="match status" value="1"/>
</dbReference>
<evidence type="ECO:0000313" key="3">
    <source>
        <dbReference type="EMBL" id="PIW66092.1"/>
    </source>
</evidence>
<dbReference type="CDD" id="cd02619">
    <property type="entry name" value="Peptidase_C1"/>
    <property type="match status" value="1"/>
</dbReference>
<evidence type="ECO:0000259" key="2">
    <source>
        <dbReference type="SMART" id="SM00645"/>
    </source>
</evidence>
<gene>
    <name evidence="3" type="ORF">COW11_05130</name>
</gene>
<dbReference type="InterPro" id="IPR038765">
    <property type="entry name" value="Papain-like_cys_pep_sf"/>
</dbReference>
<dbReference type="InterPro" id="IPR000668">
    <property type="entry name" value="Peptidase_C1A_C"/>
</dbReference>
<dbReference type="Gene3D" id="3.90.70.10">
    <property type="entry name" value="Cysteine proteinases"/>
    <property type="match status" value="1"/>
</dbReference>
<dbReference type="InterPro" id="IPR013128">
    <property type="entry name" value="Peptidase_C1A"/>
</dbReference>
<sequence>MSRLGCIKDKTDNRDYLMRAYLPVAKLPKKIDYTKKMSPVRDQGDEGTCVGFASVAGMKEYQELVDYEKLITLSPRFVYSECKKIDGSPDSEGTSIRIAMKVLNDIGTCQEKFWPYLPHQRNKPQKGALTDAKKFRVLTYARIINLNELRLCLATKGPCTIGVEVFNGMMTTKTGIVPMPAKNERVLGGHAICPVAYDDKKQLVKFKNSWSAKWGEKGYGWLPYDYIEKYMMDAWSSVDIDDPNPLTLASIINYTKQIVA</sequence>
<protein>
    <recommendedName>
        <fullName evidence="2">Peptidase C1A papain C-terminal domain-containing protein</fullName>
    </recommendedName>
</protein>
<dbReference type="Proteomes" id="UP000231267">
    <property type="component" value="Unassembled WGS sequence"/>
</dbReference>
<dbReference type="SUPFAM" id="SSF54001">
    <property type="entry name" value="Cysteine proteinases"/>
    <property type="match status" value="1"/>
</dbReference>
<dbReference type="GO" id="GO:0008234">
    <property type="term" value="F:cysteine-type peptidase activity"/>
    <property type="evidence" value="ECO:0007669"/>
    <property type="project" value="InterPro"/>
</dbReference>
<evidence type="ECO:0000313" key="4">
    <source>
        <dbReference type="Proteomes" id="UP000231267"/>
    </source>
</evidence>
<organism evidence="3 4">
    <name type="scientific">Candidatus Taenaricola geysiri</name>
    <dbReference type="NCBI Taxonomy" id="1974752"/>
    <lineage>
        <taxon>Bacteria</taxon>
        <taxon>Pseudomonadati</taxon>
        <taxon>Candidatus Omnitrophota</taxon>
        <taxon>Candidatus Taenaricola</taxon>
    </lineage>
</organism>
<dbReference type="EMBL" id="PFGP01000119">
    <property type="protein sequence ID" value="PIW66092.1"/>
    <property type="molecule type" value="Genomic_DNA"/>
</dbReference>
<feature type="domain" description="Peptidase C1A papain C-terminal" evidence="2">
    <location>
        <begin position="27"/>
        <end position="240"/>
    </location>
</feature>
<comment type="caution">
    <text evidence="3">The sequence shown here is derived from an EMBL/GenBank/DDBJ whole genome shotgun (WGS) entry which is preliminary data.</text>
</comment>
<dbReference type="Pfam" id="PF00112">
    <property type="entry name" value="Peptidase_C1"/>
    <property type="match status" value="1"/>
</dbReference>
<dbReference type="AlphaFoldDB" id="A0A2J0LE04"/>
<comment type="similarity">
    <text evidence="1">Belongs to the peptidase C1 family.</text>
</comment>
<dbReference type="GO" id="GO:0006508">
    <property type="term" value="P:proteolysis"/>
    <property type="evidence" value="ECO:0007669"/>
    <property type="project" value="InterPro"/>
</dbReference>
<proteinExistence type="inferred from homology"/>